<gene>
    <name evidence="4" type="ORF">RND81_04G135300</name>
</gene>
<comment type="caution">
    <text evidence="4">The sequence shown here is derived from an EMBL/GenBank/DDBJ whole genome shotgun (WGS) entry which is preliminary data.</text>
</comment>
<feature type="domain" description="Nuclease associated modular" evidence="3">
    <location>
        <begin position="126"/>
        <end position="153"/>
    </location>
</feature>
<proteinExistence type="predicted"/>
<feature type="region of interest" description="Disordered" evidence="2">
    <location>
        <begin position="530"/>
        <end position="554"/>
    </location>
</feature>
<evidence type="ECO:0000259" key="3">
    <source>
        <dbReference type="Pfam" id="PF07460"/>
    </source>
</evidence>
<keyword evidence="1" id="KW-0175">Coiled coil</keyword>
<dbReference type="Proteomes" id="UP001443914">
    <property type="component" value="Unassembled WGS sequence"/>
</dbReference>
<accession>A0AAW1LJ43</accession>
<evidence type="ECO:0000256" key="2">
    <source>
        <dbReference type="SAM" id="MobiDB-lite"/>
    </source>
</evidence>
<dbReference type="AlphaFoldDB" id="A0AAW1LJ43"/>
<evidence type="ECO:0000256" key="1">
    <source>
        <dbReference type="SAM" id="Coils"/>
    </source>
</evidence>
<sequence>MPFLDIAIAHSSVQKHLGCTRVHLFINSNIPNYSLLQHEERWAWFRKSVQNSKNLKFGFVHFKKSCPGFLVRAVATLEPKYLVQIKDSAVESNALSSTAEAVSKVVQPESSNDDSEEIEERERLRRLRISKANSGNTPWNKGRKHSPETLQRIKERTRLAMQSPKVRMKLAMMGHAQSPETREKIAIGVRMGWQKRREMLRLQETCLFDWQNLIAEAARGGFKDEVELQWDSYNILSMQLQQEWLDSIEARKLVPKPKGSKRAPKSDEQRRKIAEAIAAKWADPEYRSRVCSGLAKYHGIPEGGERKARKKKQSGEDSSNTTNRKRSEKERSAENRRSLQPKLKKRNVPKYKDPLAMTKLEMLKNIRAQRVASDPMKIQALERAKLLIAEARKAAKALEVAAMRSPVARASLIEAQKLIAEATQSIESIENGELSSQDDVRSGHHDSIGINDIKETVTANVDQRYPKIVNGMGKIPTEQRRRKWLNGVESLQLSAVDEVDPKHHLPTKLGVSESFAENKRDLNRNGSIKLNGMSSVNGAKLQSHEEEDAENSAAKRVTKKWVRGRLVEVVESE</sequence>
<evidence type="ECO:0000313" key="5">
    <source>
        <dbReference type="Proteomes" id="UP001443914"/>
    </source>
</evidence>
<feature type="compositionally biased region" description="Basic and acidic residues" evidence="2">
    <location>
        <begin position="325"/>
        <end position="337"/>
    </location>
</feature>
<dbReference type="InterPro" id="IPR003611">
    <property type="entry name" value="NUMOD3"/>
</dbReference>
<dbReference type="EMBL" id="JBDFQZ010000004">
    <property type="protein sequence ID" value="KAK9734370.1"/>
    <property type="molecule type" value="Genomic_DNA"/>
</dbReference>
<name>A0AAW1LJ43_SAPOF</name>
<reference evidence="4" key="1">
    <citation type="submission" date="2024-03" db="EMBL/GenBank/DDBJ databases">
        <title>WGS assembly of Saponaria officinalis var. Norfolk2.</title>
        <authorList>
            <person name="Jenkins J."/>
            <person name="Shu S."/>
            <person name="Grimwood J."/>
            <person name="Barry K."/>
            <person name="Goodstein D."/>
            <person name="Schmutz J."/>
            <person name="Leebens-Mack J."/>
            <person name="Osbourn A."/>
        </authorList>
    </citation>
    <scope>NUCLEOTIDE SEQUENCE [LARGE SCALE GENOMIC DNA]</scope>
    <source>
        <strain evidence="4">JIC</strain>
    </source>
</reference>
<organism evidence="4 5">
    <name type="scientific">Saponaria officinalis</name>
    <name type="common">Common soapwort</name>
    <name type="synonym">Lychnis saponaria</name>
    <dbReference type="NCBI Taxonomy" id="3572"/>
    <lineage>
        <taxon>Eukaryota</taxon>
        <taxon>Viridiplantae</taxon>
        <taxon>Streptophyta</taxon>
        <taxon>Embryophyta</taxon>
        <taxon>Tracheophyta</taxon>
        <taxon>Spermatophyta</taxon>
        <taxon>Magnoliopsida</taxon>
        <taxon>eudicotyledons</taxon>
        <taxon>Gunneridae</taxon>
        <taxon>Pentapetalae</taxon>
        <taxon>Caryophyllales</taxon>
        <taxon>Caryophyllaceae</taxon>
        <taxon>Caryophylleae</taxon>
        <taxon>Saponaria</taxon>
    </lineage>
</organism>
<dbReference type="Pfam" id="PF07460">
    <property type="entry name" value="NUMOD3"/>
    <property type="match status" value="1"/>
</dbReference>
<feature type="coiled-coil region" evidence="1">
    <location>
        <begin position="381"/>
        <end position="432"/>
    </location>
</feature>
<feature type="region of interest" description="Disordered" evidence="2">
    <location>
        <begin position="129"/>
        <end position="148"/>
    </location>
</feature>
<dbReference type="GO" id="GO:0003677">
    <property type="term" value="F:DNA binding"/>
    <property type="evidence" value="ECO:0007669"/>
    <property type="project" value="InterPro"/>
</dbReference>
<dbReference type="PANTHER" id="PTHR34199:SF2">
    <property type="entry name" value="NUMOD3 MOTIF FAMILY PROTEIN, EXPRESSED"/>
    <property type="match status" value="1"/>
</dbReference>
<dbReference type="PANTHER" id="PTHR34199">
    <property type="entry name" value="NUMOD3 MOTIF FAMILY PROTEIN, EXPRESSED"/>
    <property type="match status" value="1"/>
</dbReference>
<protein>
    <recommendedName>
        <fullName evidence="3">Nuclease associated modular domain-containing protein</fullName>
    </recommendedName>
</protein>
<evidence type="ECO:0000313" key="4">
    <source>
        <dbReference type="EMBL" id="KAK9734370.1"/>
    </source>
</evidence>
<keyword evidence="5" id="KW-1185">Reference proteome</keyword>
<feature type="region of interest" description="Disordered" evidence="2">
    <location>
        <begin position="298"/>
        <end position="352"/>
    </location>
</feature>